<evidence type="ECO:0000313" key="5">
    <source>
        <dbReference type="Proteomes" id="UP000824469"/>
    </source>
</evidence>
<gene>
    <name evidence="4" type="ORF">KI387_040307</name>
</gene>
<dbReference type="Proteomes" id="UP000824469">
    <property type="component" value="Unassembled WGS sequence"/>
</dbReference>
<dbReference type="PROSITE" id="PS50891">
    <property type="entry name" value="LOB"/>
    <property type="match status" value="1"/>
</dbReference>
<feature type="domain" description="LOB" evidence="3">
    <location>
        <begin position="12"/>
        <end position="113"/>
    </location>
</feature>
<evidence type="ECO:0000259" key="3">
    <source>
        <dbReference type="PROSITE" id="PS50891"/>
    </source>
</evidence>
<dbReference type="PANTHER" id="PTHR31301">
    <property type="entry name" value="LOB DOMAIN-CONTAINING PROTEIN 4-RELATED"/>
    <property type="match status" value="1"/>
</dbReference>
<dbReference type="PANTHER" id="PTHR31301:SF206">
    <property type="entry name" value="LOB DOMAIN-CONTAINING PROTEIN 1"/>
    <property type="match status" value="1"/>
</dbReference>
<keyword evidence="5" id="KW-1185">Reference proteome</keyword>
<protein>
    <recommendedName>
        <fullName evidence="3">LOB domain-containing protein</fullName>
    </recommendedName>
</protein>
<feature type="region of interest" description="Disordered" evidence="2">
    <location>
        <begin position="135"/>
        <end position="167"/>
    </location>
</feature>
<evidence type="ECO:0000256" key="2">
    <source>
        <dbReference type="SAM" id="MobiDB-lite"/>
    </source>
</evidence>
<evidence type="ECO:0000256" key="1">
    <source>
        <dbReference type="ARBA" id="ARBA00005474"/>
    </source>
</evidence>
<dbReference type="Pfam" id="PF03195">
    <property type="entry name" value="LOB"/>
    <property type="match status" value="1"/>
</dbReference>
<accession>A0AA38FAB5</accession>
<dbReference type="OMA" id="CHEDSYP"/>
<dbReference type="AlphaFoldDB" id="A0AA38FAB5"/>
<dbReference type="EMBL" id="JAHRHJ020000066">
    <property type="protein sequence ID" value="KAH9294491.1"/>
    <property type="molecule type" value="Genomic_DNA"/>
</dbReference>
<comment type="similarity">
    <text evidence="1">Belongs to the LOB domain-containing protein family.</text>
</comment>
<dbReference type="InterPro" id="IPR004883">
    <property type="entry name" value="LOB"/>
</dbReference>
<organism evidence="4 5">
    <name type="scientific">Taxus chinensis</name>
    <name type="common">Chinese yew</name>
    <name type="synonym">Taxus wallichiana var. chinensis</name>
    <dbReference type="NCBI Taxonomy" id="29808"/>
    <lineage>
        <taxon>Eukaryota</taxon>
        <taxon>Viridiplantae</taxon>
        <taxon>Streptophyta</taxon>
        <taxon>Embryophyta</taxon>
        <taxon>Tracheophyta</taxon>
        <taxon>Spermatophyta</taxon>
        <taxon>Pinopsida</taxon>
        <taxon>Pinidae</taxon>
        <taxon>Conifers II</taxon>
        <taxon>Cupressales</taxon>
        <taxon>Taxaceae</taxon>
        <taxon>Taxus</taxon>
    </lineage>
</organism>
<name>A0AA38FAB5_TAXCH</name>
<proteinExistence type="inferred from homology"/>
<sequence>MERIASGKQSTFPCAACKILRRRCGEKCVLAPYFPPDNPHKFATAHRVFGASNIIKMLKDLPYDRRADAVSSMVYEAEARLRDPVYGCAGTVCHLQHQISKLQTQLATAQAEILKLHLQQANLVSLVSRLYKSGEESEPFSSSESDPQDNDNDNSADHSNDLFSEDSDPMLLWEPLWP</sequence>
<evidence type="ECO:0000313" key="4">
    <source>
        <dbReference type="EMBL" id="KAH9294491.1"/>
    </source>
</evidence>
<comment type="caution">
    <text evidence="4">The sequence shown here is derived from an EMBL/GenBank/DDBJ whole genome shotgun (WGS) entry which is preliminary data.</text>
</comment>
<reference evidence="4 5" key="1">
    <citation type="journal article" date="2021" name="Nat. Plants">
        <title>The Taxus genome provides insights into paclitaxel biosynthesis.</title>
        <authorList>
            <person name="Xiong X."/>
            <person name="Gou J."/>
            <person name="Liao Q."/>
            <person name="Li Y."/>
            <person name="Zhou Q."/>
            <person name="Bi G."/>
            <person name="Li C."/>
            <person name="Du R."/>
            <person name="Wang X."/>
            <person name="Sun T."/>
            <person name="Guo L."/>
            <person name="Liang H."/>
            <person name="Lu P."/>
            <person name="Wu Y."/>
            <person name="Zhang Z."/>
            <person name="Ro D.K."/>
            <person name="Shang Y."/>
            <person name="Huang S."/>
            <person name="Yan J."/>
        </authorList>
    </citation>
    <scope>NUCLEOTIDE SEQUENCE [LARGE SCALE GENOMIC DNA]</scope>
    <source>
        <strain evidence="4">Ta-2019</strain>
    </source>
</reference>